<gene>
    <name evidence="1" type="ORF">EII10_03975</name>
</gene>
<name>A0A3P1V7Q3_9ACTO</name>
<dbReference type="OrthoDB" id="3263302at2"/>
<evidence type="ECO:0000313" key="1">
    <source>
        <dbReference type="EMBL" id="RRD30222.1"/>
    </source>
</evidence>
<dbReference type="EMBL" id="RQZC01000003">
    <property type="protein sequence ID" value="RRD30222.1"/>
    <property type="molecule type" value="Genomic_DNA"/>
</dbReference>
<dbReference type="Proteomes" id="UP000271272">
    <property type="component" value="Unassembled WGS sequence"/>
</dbReference>
<accession>A0A3P1V7Q3</accession>
<protein>
    <submittedName>
        <fullName evidence="1">Uncharacterized protein</fullName>
    </submittedName>
</protein>
<keyword evidence="2" id="KW-1185">Reference proteome</keyword>
<comment type="caution">
    <text evidence="1">The sequence shown here is derived from an EMBL/GenBank/DDBJ whole genome shotgun (WGS) entry which is preliminary data.</text>
</comment>
<evidence type="ECO:0000313" key="2">
    <source>
        <dbReference type="Proteomes" id="UP000271272"/>
    </source>
</evidence>
<sequence length="93" mass="10566">MSFLDAFAYTPAYLPVISALACTDNPLPMPTTVHGLRGQLYVRHRDPLAGIPDESRRRLVKARRCRYVEVNITARAVVIRPRMELHDDRPPAL</sequence>
<organism evidence="1 2">
    <name type="scientific">Actinomyces bowdenii</name>
    <dbReference type="NCBI Taxonomy" id="131109"/>
    <lineage>
        <taxon>Bacteria</taxon>
        <taxon>Bacillati</taxon>
        <taxon>Actinomycetota</taxon>
        <taxon>Actinomycetes</taxon>
        <taxon>Actinomycetales</taxon>
        <taxon>Actinomycetaceae</taxon>
        <taxon>Actinomyces</taxon>
    </lineage>
</organism>
<proteinExistence type="predicted"/>
<reference evidence="1 2" key="1">
    <citation type="submission" date="2018-11" db="EMBL/GenBank/DDBJ databases">
        <title>Genomes From Bacteria Associated with the Canine Oral Cavity: a Test Case for Automated Genome-Based Taxonomic Assignment.</title>
        <authorList>
            <person name="Coil D.A."/>
            <person name="Jospin G."/>
            <person name="Darling A.E."/>
            <person name="Wallis C."/>
            <person name="Davis I.J."/>
            <person name="Harris S."/>
            <person name="Eisen J.A."/>
            <person name="Holcombe L.J."/>
            <person name="O'Flynn C."/>
        </authorList>
    </citation>
    <scope>NUCLEOTIDE SEQUENCE [LARGE SCALE GENOMIC DNA]</scope>
    <source>
        <strain evidence="1 2">OH5050</strain>
    </source>
</reference>
<dbReference type="AlphaFoldDB" id="A0A3P1V7Q3"/>